<feature type="domain" description="Nucleotidyl transferase" evidence="1">
    <location>
        <begin position="7"/>
        <end position="227"/>
    </location>
</feature>
<evidence type="ECO:0000259" key="1">
    <source>
        <dbReference type="Pfam" id="PF00483"/>
    </source>
</evidence>
<sequence>MITSQCVMLVGGMGSRLGALTREVPKPMLPVAGRPFLDHLLVKAARHGFSQVLLLAGYRSEVVRDHLEASGLAESLGLTVSLSVEAHPLGTAGALVQARDLLDDTFLLINGDTWFDFDWRELGAIDPFTAILALRRVAPADRYETIRLEDERVVAFQPRDPDLAEGLINGGAYLLTKQVVPTRLGPASLETGLLPDLSAKGQLAGKIFDGDFIDIGLPESLLAAQALLA</sequence>
<name>A0A258CTJ3_CAUVI</name>
<reference evidence="2 3" key="1">
    <citation type="submission" date="2017-03" db="EMBL/GenBank/DDBJ databases">
        <title>Lifting the veil on microbial sulfur biogeochemistry in mining wastewaters.</title>
        <authorList>
            <person name="Kantor R.S."/>
            <person name="Colenbrander Nelson T."/>
            <person name="Marshall S."/>
            <person name="Bennett D."/>
            <person name="Apte S."/>
            <person name="Camacho D."/>
            <person name="Thomas B.C."/>
            <person name="Warren L.A."/>
            <person name="Banfield J.F."/>
        </authorList>
    </citation>
    <scope>NUCLEOTIDE SEQUENCE [LARGE SCALE GENOMIC DNA]</scope>
    <source>
        <strain evidence="2">32-67-7</strain>
    </source>
</reference>
<dbReference type="Proteomes" id="UP000215616">
    <property type="component" value="Unassembled WGS sequence"/>
</dbReference>
<dbReference type="EMBL" id="NCDQ01000448">
    <property type="protein sequence ID" value="OYW98939.1"/>
    <property type="molecule type" value="Genomic_DNA"/>
</dbReference>
<gene>
    <name evidence="2" type="ORF">B7Z12_18970</name>
</gene>
<organism evidence="2 3">
    <name type="scientific">Caulobacter vibrioides</name>
    <name type="common">Caulobacter crescentus</name>
    <dbReference type="NCBI Taxonomy" id="155892"/>
    <lineage>
        <taxon>Bacteria</taxon>
        <taxon>Pseudomonadati</taxon>
        <taxon>Pseudomonadota</taxon>
        <taxon>Alphaproteobacteria</taxon>
        <taxon>Caulobacterales</taxon>
        <taxon>Caulobacteraceae</taxon>
        <taxon>Caulobacter</taxon>
    </lineage>
</organism>
<protein>
    <recommendedName>
        <fullName evidence="1">Nucleotidyl transferase domain-containing protein</fullName>
    </recommendedName>
</protein>
<dbReference type="InterPro" id="IPR050486">
    <property type="entry name" value="Mannose-1P_guanyltransferase"/>
</dbReference>
<dbReference type="AlphaFoldDB" id="A0A258CTJ3"/>
<accession>A0A258CTJ3</accession>
<evidence type="ECO:0000313" key="2">
    <source>
        <dbReference type="EMBL" id="OYW98939.1"/>
    </source>
</evidence>
<dbReference type="Pfam" id="PF00483">
    <property type="entry name" value="NTP_transferase"/>
    <property type="match status" value="1"/>
</dbReference>
<dbReference type="InterPro" id="IPR029044">
    <property type="entry name" value="Nucleotide-diphossugar_trans"/>
</dbReference>
<dbReference type="Gene3D" id="3.90.550.10">
    <property type="entry name" value="Spore Coat Polysaccharide Biosynthesis Protein SpsA, Chain A"/>
    <property type="match status" value="1"/>
</dbReference>
<dbReference type="PANTHER" id="PTHR22572">
    <property type="entry name" value="SUGAR-1-PHOSPHATE GUANYL TRANSFERASE"/>
    <property type="match status" value="1"/>
</dbReference>
<evidence type="ECO:0000313" key="3">
    <source>
        <dbReference type="Proteomes" id="UP000215616"/>
    </source>
</evidence>
<dbReference type="InterPro" id="IPR005835">
    <property type="entry name" value="NTP_transferase_dom"/>
</dbReference>
<comment type="caution">
    <text evidence="2">The sequence shown here is derived from an EMBL/GenBank/DDBJ whole genome shotgun (WGS) entry which is preliminary data.</text>
</comment>
<dbReference type="SUPFAM" id="SSF53448">
    <property type="entry name" value="Nucleotide-diphospho-sugar transferases"/>
    <property type="match status" value="1"/>
</dbReference>
<proteinExistence type="predicted"/>